<evidence type="ECO:0000256" key="2">
    <source>
        <dbReference type="ARBA" id="ARBA00005426"/>
    </source>
</evidence>
<dbReference type="Gene3D" id="3.90.1170.40">
    <property type="entry name" value="Molybdopterin biosynthesis MoaE subunit"/>
    <property type="match status" value="1"/>
</dbReference>
<sequence>MISVQQQDFNIGDEYHALIQDAYSEGAVVTFVGLVRDINQGNSVKGLTLEHYPGMTEKSLKSIVQQAKQRWPLGKVRVIHRVGKLKLSDQIVFVGVTSRHRESAFLACQFIMDYLKNQAPFWKKESTEKGESWVEFNDKDQKAMQRWQK</sequence>
<reference evidence="13" key="1">
    <citation type="journal article" date="2019" name="Int. J. Syst. Evol. Microbiol.">
        <title>The Global Catalogue of Microorganisms (GCM) 10K type strain sequencing project: providing services to taxonomists for standard genome sequencing and annotation.</title>
        <authorList>
            <consortium name="The Broad Institute Genomics Platform"/>
            <consortium name="The Broad Institute Genome Sequencing Center for Infectious Disease"/>
            <person name="Wu L."/>
            <person name="Ma J."/>
        </authorList>
    </citation>
    <scope>NUCLEOTIDE SEQUENCE [LARGE SCALE GENOMIC DNA]</scope>
    <source>
        <strain evidence="13">CGMCC 1.15922</strain>
    </source>
</reference>
<keyword evidence="13" id="KW-1185">Reference proteome</keyword>
<dbReference type="PANTHER" id="PTHR23404">
    <property type="entry name" value="MOLYBDOPTERIN SYNTHASE RELATED"/>
    <property type="match status" value="1"/>
</dbReference>
<proteinExistence type="inferred from homology"/>
<accession>A0ABQ3IYC8</accession>
<dbReference type="Proteomes" id="UP000626370">
    <property type="component" value="Unassembled WGS sequence"/>
</dbReference>
<evidence type="ECO:0000256" key="5">
    <source>
        <dbReference type="ARBA" id="ARBA00023150"/>
    </source>
</evidence>
<evidence type="ECO:0000256" key="8">
    <source>
        <dbReference type="ARBA" id="ARBA00030407"/>
    </source>
</evidence>
<dbReference type="InterPro" id="IPR003448">
    <property type="entry name" value="Mopterin_biosynth_MoaE"/>
</dbReference>
<protein>
    <recommendedName>
        <fullName evidence="4">Molybdopterin synthase catalytic subunit</fullName>
        <ecNumber evidence="3">2.8.1.12</ecNumber>
    </recommendedName>
    <alternativeName>
        <fullName evidence="9">MPT synthase subunit 2</fullName>
    </alternativeName>
    <alternativeName>
        <fullName evidence="7">Molybdenum cofactor biosynthesis protein E</fullName>
    </alternativeName>
    <alternativeName>
        <fullName evidence="8">Molybdopterin-converting factor large subunit</fullName>
    </alternativeName>
    <alternativeName>
        <fullName evidence="10">Molybdopterin-converting factor subunit 2</fullName>
    </alternativeName>
</protein>
<evidence type="ECO:0000313" key="13">
    <source>
        <dbReference type="Proteomes" id="UP000626370"/>
    </source>
</evidence>
<comment type="pathway">
    <text evidence="1">Cofactor biosynthesis; molybdopterin biosynthesis.</text>
</comment>
<evidence type="ECO:0000256" key="10">
    <source>
        <dbReference type="ARBA" id="ARBA00032474"/>
    </source>
</evidence>
<dbReference type="Pfam" id="PF02391">
    <property type="entry name" value="MoaE"/>
    <property type="match status" value="1"/>
</dbReference>
<evidence type="ECO:0000256" key="6">
    <source>
        <dbReference type="ARBA" id="ARBA00026066"/>
    </source>
</evidence>
<keyword evidence="5" id="KW-0501">Molybdenum cofactor biosynthesis</keyword>
<evidence type="ECO:0000256" key="3">
    <source>
        <dbReference type="ARBA" id="ARBA00011950"/>
    </source>
</evidence>
<organism evidence="12 13">
    <name type="scientific">Thalassotalea profundi</name>
    <dbReference type="NCBI Taxonomy" id="2036687"/>
    <lineage>
        <taxon>Bacteria</taxon>
        <taxon>Pseudomonadati</taxon>
        <taxon>Pseudomonadota</taxon>
        <taxon>Gammaproteobacteria</taxon>
        <taxon>Alteromonadales</taxon>
        <taxon>Colwelliaceae</taxon>
        <taxon>Thalassotalea</taxon>
    </lineage>
</organism>
<dbReference type="SUPFAM" id="SSF54690">
    <property type="entry name" value="Molybdopterin synthase subunit MoaE"/>
    <property type="match status" value="1"/>
</dbReference>
<dbReference type="InterPro" id="IPR036563">
    <property type="entry name" value="MoaE_sf"/>
</dbReference>
<dbReference type="RefSeq" id="WP_189379067.1">
    <property type="nucleotide sequence ID" value="NZ_BNAH01000013.1"/>
</dbReference>
<dbReference type="EMBL" id="BNAH01000013">
    <property type="protein sequence ID" value="GHE98443.1"/>
    <property type="molecule type" value="Genomic_DNA"/>
</dbReference>
<evidence type="ECO:0000256" key="7">
    <source>
        <dbReference type="ARBA" id="ARBA00029745"/>
    </source>
</evidence>
<name>A0ABQ3IYC8_9GAMM</name>
<dbReference type="CDD" id="cd00756">
    <property type="entry name" value="MoaE"/>
    <property type="match status" value="1"/>
</dbReference>
<evidence type="ECO:0000313" key="12">
    <source>
        <dbReference type="EMBL" id="GHE98443.1"/>
    </source>
</evidence>
<evidence type="ECO:0000256" key="9">
    <source>
        <dbReference type="ARBA" id="ARBA00030781"/>
    </source>
</evidence>
<evidence type="ECO:0000256" key="4">
    <source>
        <dbReference type="ARBA" id="ARBA00013858"/>
    </source>
</evidence>
<gene>
    <name evidence="12" type="primary">moaE</name>
    <name evidence="12" type="ORF">GCM10011501_29980</name>
</gene>
<evidence type="ECO:0000256" key="1">
    <source>
        <dbReference type="ARBA" id="ARBA00005046"/>
    </source>
</evidence>
<comment type="caution">
    <text evidence="12">The sequence shown here is derived from an EMBL/GenBank/DDBJ whole genome shotgun (WGS) entry which is preliminary data.</text>
</comment>
<evidence type="ECO:0000256" key="11">
    <source>
        <dbReference type="ARBA" id="ARBA00049878"/>
    </source>
</evidence>
<dbReference type="EC" id="2.8.1.12" evidence="3"/>
<comment type="subunit">
    <text evidence="6">Heterotetramer of 2 MoaD subunits and 2 MoaE subunits. Also stable as homodimer. The enzyme changes between these two forms during catalysis.</text>
</comment>
<comment type="similarity">
    <text evidence="2">Belongs to the MoaE family.</text>
</comment>
<dbReference type="NCBIfam" id="NF007959">
    <property type="entry name" value="PRK10678.1"/>
    <property type="match status" value="1"/>
</dbReference>
<comment type="catalytic activity">
    <reaction evidence="11">
        <text>2 [molybdopterin-synthase sulfur-carrier protein]-C-terminal-Gly-aminoethanethioate + cyclic pyranopterin phosphate + H2O = molybdopterin + 2 [molybdopterin-synthase sulfur-carrier protein]-C-terminal Gly-Gly + 2 H(+)</text>
        <dbReference type="Rhea" id="RHEA:26333"/>
        <dbReference type="Rhea" id="RHEA-COMP:12202"/>
        <dbReference type="Rhea" id="RHEA-COMP:19907"/>
        <dbReference type="ChEBI" id="CHEBI:15377"/>
        <dbReference type="ChEBI" id="CHEBI:15378"/>
        <dbReference type="ChEBI" id="CHEBI:58698"/>
        <dbReference type="ChEBI" id="CHEBI:59648"/>
        <dbReference type="ChEBI" id="CHEBI:90778"/>
        <dbReference type="ChEBI" id="CHEBI:232372"/>
        <dbReference type="EC" id="2.8.1.12"/>
    </reaction>
</comment>